<reference evidence="11" key="1">
    <citation type="journal article" date="2012" name="PLoS ONE">
        <title>Gene sets for utilization of primary and secondary nutrition supplies in the distal gut of endangered iberian lynx.</title>
        <authorList>
            <person name="Alcaide M."/>
            <person name="Messina E."/>
            <person name="Richter M."/>
            <person name="Bargiela R."/>
            <person name="Peplies J."/>
            <person name="Huws S.A."/>
            <person name="Newbold C.J."/>
            <person name="Golyshin P.N."/>
            <person name="Simon M.A."/>
            <person name="Lopez G."/>
            <person name="Yakimov M.M."/>
            <person name="Ferrer M."/>
        </authorList>
    </citation>
    <scope>NUCLEOTIDE SEQUENCE</scope>
</reference>
<keyword evidence="2" id="KW-0813">Transport</keyword>
<comment type="caution">
    <text evidence="11">The sequence shown here is derived from an EMBL/GenBank/DDBJ whole genome shotgun (WGS) entry which is preliminary data.</text>
</comment>
<dbReference type="GO" id="GO:0042910">
    <property type="term" value="F:xenobiotic transmembrane transporter activity"/>
    <property type="evidence" value="ECO:0007669"/>
    <property type="project" value="InterPro"/>
</dbReference>
<proteinExistence type="predicted"/>
<evidence type="ECO:0000256" key="1">
    <source>
        <dbReference type="ARBA" id="ARBA00004651"/>
    </source>
</evidence>
<feature type="transmembrane region" description="Helical" evidence="10">
    <location>
        <begin position="431"/>
        <end position="452"/>
    </location>
</feature>
<dbReference type="EMBL" id="AMCI01001472">
    <property type="protein sequence ID" value="EJX05425.1"/>
    <property type="molecule type" value="Genomic_DNA"/>
</dbReference>
<evidence type="ECO:0000256" key="9">
    <source>
        <dbReference type="ARBA" id="ARBA00031636"/>
    </source>
</evidence>
<dbReference type="GO" id="GO:0015297">
    <property type="term" value="F:antiporter activity"/>
    <property type="evidence" value="ECO:0007669"/>
    <property type="project" value="UniProtKB-KW"/>
</dbReference>
<protein>
    <recommendedName>
        <fullName evidence="9">Multidrug-efflux transporter</fullName>
    </recommendedName>
</protein>
<feature type="transmembrane region" description="Helical" evidence="10">
    <location>
        <begin position="330"/>
        <end position="350"/>
    </location>
</feature>
<dbReference type="NCBIfam" id="TIGR00797">
    <property type="entry name" value="matE"/>
    <property type="match status" value="1"/>
</dbReference>
<dbReference type="InterPro" id="IPR002528">
    <property type="entry name" value="MATE_fam"/>
</dbReference>
<evidence type="ECO:0000256" key="2">
    <source>
        <dbReference type="ARBA" id="ARBA00022448"/>
    </source>
</evidence>
<dbReference type="Pfam" id="PF01554">
    <property type="entry name" value="MatE"/>
    <property type="match status" value="2"/>
</dbReference>
<evidence type="ECO:0000256" key="5">
    <source>
        <dbReference type="ARBA" id="ARBA00022692"/>
    </source>
</evidence>
<accession>J9GXG5</accession>
<comment type="subcellular location">
    <subcellularLocation>
        <location evidence="1">Cell membrane</location>
        <topology evidence="1">Multi-pass membrane protein</topology>
    </subcellularLocation>
</comment>
<keyword evidence="7" id="KW-0406">Ion transport</keyword>
<dbReference type="GO" id="GO:0006811">
    <property type="term" value="P:monoatomic ion transport"/>
    <property type="evidence" value="ECO:0007669"/>
    <property type="project" value="UniProtKB-KW"/>
</dbReference>
<keyword evidence="4" id="KW-1003">Cell membrane</keyword>
<feature type="transmembrane region" description="Helical" evidence="10">
    <location>
        <begin position="400"/>
        <end position="419"/>
    </location>
</feature>
<evidence type="ECO:0000256" key="6">
    <source>
        <dbReference type="ARBA" id="ARBA00022989"/>
    </source>
</evidence>
<evidence type="ECO:0000256" key="4">
    <source>
        <dbReference type="ARBA" id="ARBA00022475"/>
    </source>
</evidence>
<keyword evidence="5 10" id="KW-0812">Transmembrane</keyword>
<gene>
    <name evidence="11" type="ORF">EVA_06463</name>
</gene>
<dbReference type="PIRSF" id="PIRSF006603">
    <property type="entry name" value="DinF"/>
    <property type="match status" value="1"/>
</dbReference>
<dbReference type="InterPro" id="IPR048279">
    <property type="entry name" value="MdtK-like"/>
</dbReference>
<keyword evidence="6 10" id="KW-1133">Transmembrane helix</keyword>
<feature type="transmembrane region" description="Helical" evidence="10">
    <location>
        <begin position="278"/>
        <end position="299"/>
    </location>
</feature>
<evidence type="ECO:0000256" key="7">
    <source>
        <dbReference type="ARBA" id="ARBA00023065"/>
    </source>
</evidence>
<feature type="transmembrane region" description="Helical" evidence="10">
    <location>
        <begin position="108"/>
        <end position="129"/>
    </location>
</feature>
<evidence type="ECO:0000256" key="10">
    <source>
        <dbReference type="SAM" id="Phobius"/>
    </source>
</evidence>
<feature type="transmembrane region" description="Helical" evidence="10">
    <location>
        <begin position="377"/>
        <end position="393"/>
    </location>
</feature>
<dbReference type="PANTHER" id="PTHR43298:SF2">
    <property type="entry name" value="FMN_FAD EXPORTER YEEO-RELATED"/>
    <property type="match status" value="1"/>
</dbReference>
<dbReference type="GO" id="GO:0005886">
    <property type="term" value="C:plasma membrane"/>
    <property type="evidence" value="ECO:0007669"/>
    <property type="project" value="UniProtKB-SubCell"/>
</dbReference>
<sequence length="465" mass="51015">MRQGYSLSRIPINLLFMRNLTQGKIGISLLLFTLPMIVGSLLQQTYNLADTWIVGHYIGAQALAAVGASYSLMVFLISIFLGLAMGSGTVVSLHYGAGDVGAMRQSSFAAFVLISSLTVVLTLSLFAGMDGLLDLLQVPWEVRDLMRTYLWIVFWGIPLVCLYNYYAALLRALGDAVSPLIFLSVSVLLNVVLDLVFIVYGHWGIAGAAAATVIAQAVAAVGLASFAYYRRPEIRWSRSDIGWNRERLREIFSFSLLTCLQQSVMNFGILLVQGLVNSFGAVVMAAFAIAVKIDTLAYMPVQEFGNAFSTFVAQNYGARQYTRIRKGIRVAFFLSGVFSLLLSGLIFVYATPLMQLFVSESEEAIVGVGVSYLQTEGLFYIGIGFLFLLYGYYRAVRMPGMSVVLTILSLGTRVVLAYGLSAIPGINVHGIWWSIPIGWFLADAVGLGYYWFRSRKQLPADAASF</sequence>
<dbReference type="InterPro" id="IPR050222">
    <property type="entry name" value="MATE_MdtK"/>
</dbReference>
<keyword evidence="8 10" id="KW-0472">Membrane</keyword>
<feature type="transmembrane region" description="Helical" evidence="10">
    <location>
        <begin position="206"/>
        <end position="229"/>
    </location>
</feature>
<evidence type="ECO:0000313" key="11">
    <source>
        <dbReference type="EMBL" id="EJX05425.1"/>
    </source>
</evidence>
<evidence type="ECO:0000256" key="3">
    <source>
        <dbReference type="ARBA" id="ARBA00022449"/>
    </source>
</evidence>
<evidence type="ECO:0000256" key="8">
    <source>
        <dbReference type="ARBA" id="ARBA00023136"/>
    </source>
</evidence>
<name>J9GXG5_9ZZZZ</name>
<feature type="transmembrane region" description="Helical" evidence="10">
    <location>
        <begin position="21"/>
        <end position="42"/>
    </location>
</feature>
<feature type="transmembrane region" description="Helical" evidence="10">
    <location>
        <begin position="72"/>
        <end position="96"/>
    </location>
</feature>
<keyword evidence="3" id="KW-0050">Antiport</keyword>
<dbReference type="AlphaFoldDB" id="J9GXG5"/>
<feature type="transmembrane region" description="Helical" evidence="10">
    <location>
        <begin position="149"/>
        <end position="168"/>
    </location>
</feature>
<dbReference type="PANTHER" id="PTHR43298">
    <property type="entry name" value="MULTIDRUG RESISTANCE PROTEIN NORM-RELATED"/>
    <property type="match status" value="1"/>
</dbReference>
<organism evidence="11">
    <name type="scientific">gut metagenome</name>
    <dbReference type="NCBI Taxonomy" id="749906"/>
    <lineage>
        <taxon>unclassified sequences</taxon>
        <taxon>metagenomes</taxon>
        <taxon>organismal metagenomes</taxon>
    </lineage>
</organism>
<feature type="transmembrane region" description="Helical" evidence="10">
    <location>
        <begin position="180"/>
        <end position="200"/>
    </location>
</feature>